<keyword evidence="3" id="KW-1185">Reference proteome</keyword>
<comment type="caution">
    <text evidence="2">The sequence shown here is derived from an EMBL/GenBank/DDBJ whole genome shotgun (WGS) entry which is preliminary data.</text>
</comment>
<proteinExistence type="predicted"/>
<dbReference type="CDD" id="cd06588">
    <property type="entry name" value="PhnB_like"/>
    <property type="match status" value="1"/>
</dbReference>
<dbReference type="InterPro" id="IPR029068">
    <property type="entry name" value="Glyas_Bleomycin-R_OHBP_Dase"/>
</dbReference>
<reference evidence="2 3" key="1">
    <citation type="submission" date="2017-10" db="EMBL/GenBank/DDBJ databases">
        <title>Sequencing the genomes of 1000 actinobacteria strains.</title>
        <authorList>
            <person name="Klenk H.-P."/>
        </authorList>
    </citation>
    <scope>NUCLEOTIDE SEQUENCE [LARGE SCALE GENOMIC DNA]</scope>
    <source>
        <strain evidence="2 3">DSM 21801</strain>
    </source>
</reference>
<dbReference type="SUPFAM" id="SSF54593">
    <property type="entry name" value="Glyoxalase/Bleomycin resistance protein/Dihydroxybiphenyl dioxygenase"/>
    <property type="match status" value="1"/>
</dbReference>
<dbReference type="GO" id="GO:0032259">
    <property type="term" value="P:methylation"/>
    <property type="evidence" value="ECO:0007669"/>
    <property type="project" value="UniProtKB-KW"/>
</dbReference>
<gene>
    <name evidence="2" type="ORF">ATL40_0229</name>
</gene>
<sequence length="154" mass="16822">MPTLTPCLWFDGVAEEAAEYYVTVFPRSHIDAISHYPQGAPYPAGTVLTVDFTLDGQRFVALNAGKEFTFSEAISFQIACQDQAEVDYYWDTLTAEGGQEGVCGWLKDRYGVSWQIEPAAPVFTGDAEADARVNAALMGMRKLDLAALEAARQG</sequence>
<dbReference type="PANTHER" id="PTHR33990:SF2">
    <property type="entry name" value="PHNB-LIKE DOMAIN-CONTAINING PROTEIN"/>
    <property type="match status" value="1"/>
</dbReference>
<dbReference type="GO" id="GO:0008168">
    <property type="term" value="F:methyltransferase activity"/>
    <property type="evidence" value="ECO:0007669"/>
    <property type="project" value="UniProtKB-KW"/>
</dbReference>
<keyword evidence="2" id="KW-0489">Methyltransferase</keyword>
<dbReference type="PIRSF" id="PIRSF021700">
    <property type="entry name" value="3_dmu_93_MTrfase"/>
    <property type="match status" value="1"/>
</dbReference>
<dbReference type="EMBL" id="PDJD01000001">
    <property type="protein sequence ID" value="PFG18686.1"/>
    <property type="molecule type" value="Genomic_DNA"/>
</dbReference>
<dbReference type="Pfam" id="PF06983">
    <property type="entry name" value="3-dmu-9_3-mt"/>
    <property type="match status" value="1"/>
</dbReference>
<organism evidence="2 3">
    <name type="scientific">Serinibacter salmoneus</name>
    <dbReference type="NCBI Taxonomy" id="556530"/>
    <lineage>
        <taxon>Bacteria</taxon>
        <taxon>Bacillati</taxon>
        <taxon>Actinomycetota</taxon>
        <taxon>Actinomycetes</taxon>
        <taxon>Micrococcales</taxon>
        <taxon>Beutenbergiaceae</taxon>
        <taxon>Serinibacter</taxon>
    </lineage>
</organism>
<dbReference type="OrthoDB" id="9806473at2"/>
<dbReference type="RefSeq" id="WP_098467932.1">
    <property type="nucleotide sequence ID" value="NZ_PDJD01000001.1"/>
</dbReference>
<evidence type="ECO:0000259" key="1">
    <source>
        <dbReference type="Pfam" id="PF06983"/>
    </source>
</evidence>
<accession>A0A2A9CX23</accession>
<protein>
    <submittedName>
        <fullName evidence="2">Putative 3-demethylubiquinone-9 3-methyltransferase (Glyoxalase superfamily)</fullName>
    </submittedName>
</protein>
<feature type="domain" description="PhnB-like" evidence="1">
    <location>
        <begin position="4"/>
        <end position="116"/>
    </location>
</feature>
<dbReference type="InterPro" id="IPR009725">
    <property type="entry name" value="3_dmu_93_MTrfase"/>
</dbReference>
<keyword evidence="2" id="KW-0830">Ubiquinone</keyword>
<evidence type="ECO:0000313" key="3">
    <source>
        <dbReference type="Proteomes" id="UP000224915"/>
    </source>
</evidence>
<dbReference type="PANTHER" id="PTHR33990">
    <property type="entry name" value="PROTEIN YJDN-RELATED"/>
    <property type="match status" value="1"/>
</dbReference>
<evidence type="ECO:0000313" key="2">
    <source>
        <dbReference type="EMBL" id="PFG18686.1"/>
    </source>
</evidence>
<dbReference type="InterPro" id="IPR028973">
    <property type="entry name" value="PhnB-like"/>
</dbReference>
<keyword evidence="2" id="KW-0808">Transferase</keyword>
<dbReference type="Proteomes" id="UP000224915">
    <property type="component" value="Unassembled WGS sequence"/>
</dbReference>
<dbReference type="Gene3D" id="3.10.180.10">
    <property type="entry name" value="2,3-Dihydroxybiphenyl 1,2-Dioxygenase, domain 1"/>
    <property type="match status" value="1"/>
</dbReference>
<dbReference type="AlphaFoldDB" id="A0A2A9CX23"/>
<name>A0A2A9CX23_9MICO</name>